<dbReference type="Pfam" id="PF05147">
    <property type="entry name" value="LANC_like"/>
    <property type="match status" value="1"/>
</dbReference>
<dbReference type="SUPFAM" id="SSF158745">
    <property type="entry name" value="LanC-like"/>
    <property type="match status" value="1"/>
</dbReference>
<dbReference type="AlphaFoldDB" id="A0A1J1IW05"/>
<dbReference type="OrthoDB" id="10257263at2759"/>
<comment type="similarity">
    <text evidence="1">Belongs to the LanC-like protein family.</text>
</comment>
<organism evidence="4 5">
    <name type="scientific">Clunio marinus</name>
    <dbReference type="NCBI Taxonomy" id="568069"/>
    <lineage>
        <taxon>Eukaryota</taxon>
        <taxon>Metazoa</taxon>
        <taxon>Ecdysozoa</taxon>
        <taxon>Arthropoda</taxon>
        <taxon>Hexapoda</taxon>
        <taxon>Insecta</taxon>
        <taxon>Pterygota</taxon>
        <taxon>Neoptera</taxon>
        <taxon>Endopterygota</taxon>
        <taxon>Diptera</taxon>
        <taxon>Nematocera</taxon>
        <taxon>Chironomoidea</taxon>
        <taxon>Chironomidae</taxon>
        <taxon>Clunio</taxon>
    </lineage>
</organism>
<evidence type="ECO:0000256" key="2">
    <source>
        <dbReference type="ARBA" id="ARBA00069999"/>
    </source>
</evidence>
<dbReference type="PANTHER" id="PTHR12736:SF7">
    <property type="entry name" value="LANC-LIKE PROTEIN 3"/>
    <property type="match status" value="1"/>
</dbReference>
<dbReference type="InterPro" id="IPR007822">
    <property type="entry name" value="LANC-like"/>
</dbReference>
<dbReference type="GO" id="GO:0005975">
    <property type="term" value="P:carbohydrate metabolic process"/>
    <property type="evidence" value="ECO:0007669"/>
    <property type="project" value="InterPro"/>
</dbReference>
<evidence type="ECO:0000313" key="5">
    <source>
        <dbReference type="Proteomes" id="UP000183832"/>
    </source>
</evidence>
<evidence type="ECO:0000256" key="3">
    <source>
        <dbReference type="PIRSR" id="PIRSR607822-1"/>
    </source>
</evidence>
<dbReference type="GO" id="GO:0031179">
    <property type="term" value="P:peptide modification"/>
    <property type="evidence" value="ECO:0007669"/>
    <property type="project" value="InterPro"/>
</dbReference>
<dbReference type="InterPro" id="IPR020464">
    <property type="entry name" value="LanC-like_prot_euk"/>
</dbReference>
<reference evidence="4 5" key="1">
    <citation type="submission" date="2015-04" db="EMBL/GenBank/DDBJ databases">
        <authorList>
            <person name="Syromyatnikov M.Y."/>
            <person name="Popov V.N."/>
        </authorList>
    </citation>
    <scope>NUCLEOTIDE SEQUENCE [LARGE SCALE GENOMIC DNA]</scope>
</reference>
<dbReference type="PANTHER" id="PTHR12736">
    <property type="entry name" value="LANC-LIKE PROTEIN"/>
    <property type="match status" value="1"/>
</dbReference>
<keyword evidence="3" id="KW-0479">Metal-binding</keyword>
<feature type="binding site" evidence="3">
    <location>
        <position position="282"/>
    </location>
    <ligand>
        <name>Zn(2+)</name>
        <dbReference type="ChEBI" id="CHEBI:29105"/>
    </ligand>
</feature>
<dbReference type="Proteomes" id="UP000183832">
    <property type="component" value="Unassembled WGS sequence"/>
</dbReference>
<evidence type="ECO:0000256" key="1">
    <source>
        <dbReference type="ARBA" id="ARBA00007179"/>
    </source>
</evidence>
<dbReference type="PRINTS" id="PR01950">
    <property type="entry name" value="LANCSUPER"/>
</dbReference>
<keyword evidence="5" id="KW-1185">Reference proteome</keyword>
<dbReference type="CDD" id="cd04794">
    <property type="entry name" value="euk_LANCL"/>
    <property type="match status" value="1"/>
</dbReference>
<proteinExistence type="inferred from homology"/>
<dbReference type="EMBL" id="CVRI01000059">
    <property type="protein sequence ID" value="CRL03318.1"/>
    <property type="molecule type" value="Genomic_DNA"/>
</dbReference>
<dbReference type="FunFam" id="1.50.10.10:FF:000012">
    <property type="entry name" value="LanC-like protein 3"/>
    <property type="match status" value="1"/>
</dbReference>
<dbReference type="InterPro" id="IPR012341">
    <property type="entry name" value="6hp_glycosidase-like_sf"/>
</dbReference>
<feature type="binding site" evidence="3">
    <location>
        <position position="328"/>
    </location>
    <ligand>
        <name>Zn(2+)</name>
        <dbReference type="ChEBI" id="CHEBI:29105"/>
    </ligand>
</feature>
<dbReference type="PRINTS" id="PR01951">
    <property type="entry name" value="LANCEUKARYTE"/>
</dbReference>
<feature type="binding site" evidence="3">
    <location>
        <position position="329"/>
    </location>
    <ligand>
        <name>Zn(2+)</name>
        <dbReference type="ChEBI" id="CHEBI:29105"/>
    </ligand>
</feature>
<name>A0A1J1IW05_9DIPT</name>
<sequence length="411" mass="46235">MRHFLNPYPDYDGTQQADTNNEIRKIIDWYIQSIRKNENSSRDGALYVGTSGIAYAYLKLHQSRKIEEAKTQESLLCAKLSIDKAKTLIRKSKPEDSASLLCGNAGIYAVSLVINHCAGNLQECQKDLEKFLEGNAVCQKINFNKYGSDEILFGRAGYLSGIYWLNQHLPSSQRISGAIITKICDVIIESGIQYSKRHKLNVPLMWECYGDQYLGAAHGVSAILQMLLESPLFAGNLEKMNEKQNLVKASVDGLLQMQGHDGNFPCTMENARETDHKLVHWCHGAPGVVYLMAKAYLIFKEQKYLKSCLKCGELVWNKGLLRKGPGICHGVSGNGYVFLLLYRLTNDLKHLYRASCFAKFLINADFKEHARPPDNPSTLYEGYAGAICFLIDMLEPNKATFPFMDVFDVKC</sequence>
<accession>A0A1J1IW05</accession>
<dbReference type="Gene3D" id="1.50.10.10">
    <property type="match status" value="1"/>
</dbReference>
<keyword evidence="3" id="KW-0862">Zinc</keyword>
<protein>
    <recommendedName>
        <fullName evidence="2">LanC-like protein 3 homolog</fullName>
    </recommendedName>
</protein>
<evidence type="ECO:0000313" key="4">
    <source>
        <dbReference type="EMBL" id="CRL03318.1"/>
    </source>
</evidence>
<gene>
    <name evidence="4" type="ORF">CLUMA_CG016555</name>
</gene>
<dbReference type="GO" id="GO:0005886">
    <property type="term" value="C:plasma membrane"/>
    <property type="evidence" value="ECO:0007669"/>
    <property type="project" value="TreeGrafter"/>
</dbReference>
<dbReference type="GO" id="GO:0046872">
    <property type="term" value="F:metal ion binding"/>
    <property type="evidence" value="ECO:0007669"/>
    <property type="project" value="UniProtKB-KW"/>
</dbReference>
<dbReference type="SMART" id="SM01260">
    <property type="entry name" value="LANC_like"/>
    <property type="match status" value="1"/>
</dbReference>